<evidence type="ECO:0000256" key="7">
    <source>
        <dbReference type="ARBA" id="ARBA00023242"/>
    </source>
</evidence>
<keyword evidence="6" id="KW-0238">DNA-binding</keyword>
<dbReference type="Pfam" id="PF00096">
    <property type="entry name" value="zf-C2H2"/>
    <property type="match status" value="3"/>
</dbReference>
<proteinExistence type="predicted"/>
<dbReference type="FunFam" id="3.30.160.60:FF:000446">
    <property type="entry name" value="Zinc finger protein"/>
    <property type="match status" value="1"/>
</dbReference>
<dbReference type="PROSITE" id="PS00028">
    <property type="entry name" value="ZINC_FINGER_C2H2_1"/>
    <property type="match status" value="4"/>
</dbReference>
<feature type="domain" description="C2H2-type" evidence="9">
    <location>
        <begin position="1"/>
        <end position="26"/>
    </location>
</feature>
<protein>
    <recommendedName>
        <fullName evidence="9">C2H2-type domain-containing protein</fullName>
    </recommendedName>
</protein>
<dbReference type="PROSITE" id="PS50157">
    <property type="entry name" value="ZINC_FINGER_C2H2_2"/>
    <property type="match status" value="4"/>
</dbReference>
<dbReference type="InterPro" id="IPR036236">
    <property type="entry name" value="Znf_C2H2_sf"/>
</dbReference>
<dbReference type="GO" id="GO:0045892">
    <property type="term" value="P:negative regulation of DNA-templated transcription"/>
    <property type="evidence" value="ECO:0007669"/>
    <property type="project" value="UniProtKB-ARBA"/>
</dbReference>
<dbReference type="PANTHER" id="PTHR24391">
    <property type="entry name" value="HISTONE H4 TRANSCRIPTION FACTOR-RELATED"/>
    <property type="match status" value="1"/>
</dbReference>
<sequence length="160" mass="18623">CKVCGKAFINVYRLQRHMLTHNAGNRKFGCEVCGKAFKYKHHLKEHIRIHSGEKPYVCPNPHCMKRFSHSGSYSNDRNPAGLPHLSPLSSDMPYKCDICDKSFQKQSSLTRHKYEHTGKRPHHCNECGKSFKHKHHLIEHQRLHSGEKPYQCDKCGKRFS</sequence>
<feature type="domain" description="C2H2-type" evidence="9">
    <location>
        <begin position="94"/>
        <end position="121"/>
    </location>
</feature>
<reference evidence="10" key="2">
    <citation type="submission" date="2025-08" db="UniProtKB">
        <authorList>
            <consortium name="Ensembl"/>
        </authorList>
    </citation>
    <scope>IDENTIFICATION</scope>
</reference>
<keyword evidence="5" id="KW-0862">Zinc</keyword>
<dbReference type="InterPro" id="IPR051574">
    <property type="entry name" value="ZnF_E-box_Homeobox"/>
</dbReference>
<reference evidence="11" key="1">
    <citation type="submission" date="2003-08" db="EMBL/GenBank/DDBJ databases">
        <authorList>
            <person name="Birren B."/>
            <person name="Nusbaum C."/>
            <person name="Abebe A."/>
            <person name="Abouelleil A."/>
            <person name="Adekoya E."/>
            <person name="Ait-zahra M."/>
            <person name="Allen N."/>
            <person name="Allen T."/>
            <person name="An P."/>
            <person name="Anderson M."/>
            <person name="Anderson S."/>
            <person name="Arachchi H."/>
            <person name="Armbruster J."/>
            <person name="Bachantsang P."/>
            <person name="Baldwin J."/>
            <person name="Barry A."/>
            <person name="Bayul T."/>
            <person name="Blitshsteyn B."/>
            <person name="Bloom T."/>
            <person name="Blye J."/>
            <person name="Boguslavskiy L."/>
            <person name="Borowsky M."/>
            <person name="Boukhgalter B."/>
            <person name="Brunache A."/>
            <person name="Butler J."/>
            <person name="Calixte N."/>
            <person name="Calvo S."/>
            <person name="Camarata J."/>
            <person name="Campo K."/>
            <person name="Chang J."/>
            <person name="Cheshatsang Y."/>
            <person name="Citroen M."/>
            <person name="Collymore A."/>
            <person name="Considine T."/>
            <person name="Cook A."/>
            <person name="Cooke P."/>
            <person name="Corum B."/>
            <person name="Cuomo C."/>
            <person name="David R."/>
            <person name="Dawoe T."/>
            <person name="Degray S."/>
            <person name="Dodge S."/>
            <person name="Dooley K."/>
            <person name="Dorje P."/>
            <person name="Dorjee K."/>
            <person name="Dorris L."/>
            <person name="Duffey N."/>
            <person name="Dupes A."/>
            <person name="Elkins T."/>
            <person name="Engels R."/>
            <person name="Erickson J."/>
            <person name="Farina A."/>
            <person name="Faro S."/>
            <person name="Ferreira P."/>
            <person name="Fischer H."/>
            <person name="Fitzgerald M."/>
            <person name="Foley K."/>
            <person name="Gage D."/>
            <person name="Galagan J."/>
            <person name="Gearin G."/>
            <person name="Gnerre S."/>
            <person name="Gnirke A."/>
            <person name="Goyette A."/>
            <person name="Graham J."/>
            <person name="Grandbois E."/>
            <person name="Gyaltsen K."/>
            <person name="Hafez N."/>
            <person name="Hagopian D."/>
            <person name="Hagos B."/>
            <person name="Hall J."/>
            <person name="Hatcher B."/>
            <person name="Heller A."/>
            <person name="Higgins H."/>
            <person name="Honan T."/>
            <person name="Horn A."/>
            <person name="Houde N."/>
            <person name="Hughes L."/>
            <person name="Hulme W."/>
            <person name="Husby E."/>
            <person name="Iliev I."/>
            <person name="Jaffe D."/>
            <person name="Jones C."/>
            <person name="Kamal M."/>
            <person name="Kamat A."/>
            <person name="Kamvysselis M."/>
            <person name="Karlsson E."/>
            <person name="Kells C."/>
            <person name="Kieu A."/>
            <person name="Kisner P."/>
            <person name="Kodira C."/>
            <person name="Kulbokas E."/>
            <person name="Labutti K."/>
            <person name="Lama D."/>
            <person name="Landers T."/>
            <person name="Leger J."/>
            <person name="Levine S."/>
            <person name="Lewis D."/>
            <person name="Lewis T."/>
            <person name="Lindblad-toh K."/>
            <person name="Liu X."/>
            <person name="Lokyitsang T."/>
            <person name="Lokyitsang Y."/>
            <person name="Lucien O."/>
            <person name="Lui A."/>
            <person name="Ma L.J."/>
            <person name="Mabbitt R."/>
            <person name="Macdonald J."/>
            <person name="Maclean C."/>
            <person name="Major J."/>
            <person name="Manning J."/>
            <person name="Marabella R."/>
            <person name="Maru K."/>
            <person name="Matthews C."/>
            <person name="Mauceli E."/>
            <person name="Mccarthy M."/>
            <person name="Mcdonough S."/>
            <person name="Mcghee T."/>
            <person name="Meldrim J."/>
            <person name="Meneus L."/>
            <person name="Mesirov J."/>
            <person name="Mihalev A."/>
            <person name="Mihova T."/>
            <person name="Mikkelsen T."/>
            <person name="Mlenga V."/>
            <person name="Moru K."/>
            <person name="Mozes J."/>
            <person name="Mulrain L."/>
            <person name="Munson G."/>
            <person name="Naylor J."/>
            <person name="Newes C."/>
            <person name="Nguyen C."/>
            <person name="Nguyen N."/>
            <person name="Nguyen T."/>
            <person name="Nicol R."/>
            <person name="Nielsen C."/>
            <person name="Nizzari M."/>
            <person name="Norbu C."/>
            <person name="Norbu N."/>
            <person name="O'donnell P."/>
            <person name="Okoawo O."/>
            <person name="O'leary S."/>
            <person name="Omotosho B."/>
            <person name="O'neill K."/>
            <person name="Osman S."/>
            <person name="Parker S."/>
            <person name="Perrin D."/>
            <person name="Phunkhang P."/>
            <person name="Piqani B."/>
            <person name="Purcell S."/>
            <person name="Rachupka T."/>
            <person name="Ramasamy U."/>
            <person name="Rameau R."/>
            <person name="Ray V."/>
            <person name="Raymond C."/>
            <person name="Retta R."/>
            <person name="Richardson S."/>
            <person name="Rise C."/>
            <person name="Rodriguez J."/>
            <person name="Rogers J."/>
            <person name="Rogov P."/>
            <person name="Rutman M."/>
            <person name="Schupbach R."/>
            <person name="Seaman C."/>
            <person name="Settipalli S."/>
            <person name="Sharpe T."/>
            <person name="Sheridan J."/>
            <person name="Sherpa N."/>
            <person name="Shi J."/>
            <person name="Smirnov S."/>
            <person name="Smith C."/>
            <person name="Sougnez C."/>
            <person name="Spencer B."/>
            <person name="Stalker J."/>
            <person name="Stange-thomann N."/>
            <person name="Stavropoulos S."/>
            <person name="Stetson K."/>
            <person name="Stone C."/>
            <person name="Stone S."/>
            <person name="Stubbs M."/>
            <person name="Talamas J."/>
            <person name="Tchuinga P."/>
            <person name="Tenzing P."/>
            <person name="Tesfaye S."/>
            <person name="Theodore J."/>
            <person name="Thoulutsang Y."/>
            <person name="Topham K."/>
            <person name="Towey S."/>
            <person name="Tsamla T."/>
            <person name="Tsomo N."/>
            <person name="Vallee D."/>
            <person name="Vassiliev H."/>
            <person name="Venkataraman V."/>
            <person name="Vinson J."/>
            <person name="Vo A."/>
            <person name="Wade C."/>
            <person name="Wang S."/>
            <person name="Wangchuk T."/>
            <person name="Wangdi T."/>
            <person name="Whittaker C."/>
            <person name="Wilkinson J."/>
            <person name="Wu Y."/>
            <person name="Wyman D."/>
            <person name="Yadav S."/>
            <person name="Yang S."/>
            <person name="Yang X."/>
            <person name="Yeager S."/>
            <person name="Yee E."/>
            <person name="Young G."/>
            <person name="Zainoun J."/>
            <person name="Zembeck L."/>
            <person name="Zimmer A."/>
            <person name="Zody M."/>
            <person name="Lander E."/>
        </authorList>
    </citation>
    <scope>NUCLEOTIDE SEQUENCE [LARGE SCALE GENOMIC DNA]</scope>
</reference>
<dbReference type="GO" id="GO:0005634">
    <property type="term" value="C:nucleus"/>
    <property type="evidence" value="ECO:0007669"/>
    <property type="project" value="UniProtKB-SubCell"/>
</dbReference>
<dbReference type="Proteomes" id="UP000007875">
    <property type="component" value="Unassembled WGS sequence"/>
</dbReference>
<organism evidence="10 11">
    <name type="scientific">Ciona savignyi</name>
    <name type="common">Pacific transparent sea squirt</name>
    <dbReference type="NCBI Taxonomy" id="51511"/>
    <lineage>
        <taxon>Eukaryota</taxon>
        <taxon>Metazoa</taxon>
        <taxon>Chordata</taxon>
        <taxon>Tunicata</taxon>
        <taxon>Ascidiacea</taxon>
        <taxon>Phlebobranchia</taxon>
        <taxon>Cionidae</taxon>
        <taxon>Ciona</taxon>
    </lineage>
</organism>
<keyword evidence="7" id="KW-0539">Nucleus</keyword>
<dbReference type="FunFam" id="3.30.160.60:FF:000688">
    <property type="entry name" value="zinc finger protein 197 isoform X1"/>
    <property type="match status" value="1"/>
</dbReference>
<reference evidence="10" key="3">
    <citation type="submission" date="2025-09" db="UniProtKB">
        <authorList>
            <consortium name="Ensembl"/>
        </authorList>
    </citation>
    <scope>IDENTIFICATION</scope>
</reference>
<dbReference type="GO" id="GO:0000981">
    <property type="term" value="F:DNA-binding transcription factor activity, RNA polymerase II-specific"/>
    <property type="evidence" value="ECO:0007669"/>
    <property type="project" value="TreeGrafter"/>
</dbReference>
<feature type="domain" description="C2H2-type" evidence="9">
    <location>
        <begin position="122"/>
        <end position="149"/>
    </location>
</feature>
<dbReference type="Ensembl" id="ENSCSAVT00000003465.1">
    <property type="protein sequence ID" value="ENSCSAVP00000003413.1"/>
    <property type="gene ID" value="ENSCSAVG00000002030.1"/>
</dbReference>
<evidence type="ECO:0000256" key="4">
    <source>
        <dbReference type="ARBA" id="ARBA00022771"/>
    </source>
</evidence>
<evidence type="ECO:0000313" key="11">
    <source>
        <dbReference type="Proteomes" id="UP000007875"/>
    </source>
</evidence>
<dbReference type="FunFam" id="3.30.160.60:FF:000744">
    <property type="entry name" value="zinc finger E-box-binding homeobox 1"/>
    <property type="match status" value="1"/>
</dbReference>
<dbReference type="Gene3D" id="3.30.160.60">
    <property type="entry name" value="Classic Zinc Finger"/>
    <property type="match status" value="6"/>
</dbReference>
<dbReference type="GeneTree" id="ENSGT00940000168625"/>
<dbReference type="InterPro" id="IPR013087">
    <property type="entry name" value="Znf_C2H2_type"/>
</dbReference>
<dbReference type="FunFam" id="3.30.160.60:FF:000082">
    <property type="entry name" value="Putative zinc finger E-box-binding homeobox 2"/>
    <property type="match status" value="1"/>
</dbReference>
<keyword evidence="3" id="KW-0677">Repeat</keyword>
<feature type="domain" description="C2H2-type" evidence="9">
    <location>
        <begin position="28"/>
        <end position="55"/>
    </location>
</feature>
<accession>H2YDL5</accession>
<evidence type="ECO:0000256" key="5">
    <source>
        <dbReference type="ARBA" id="ARBA00022833"/>
    </source>
</evidence>
<dbReference type="AlphaFoldDB" id="H2YDL5"/>
<dbReference type="PANTHER" id="PTHR24391:SF27">
    <property type="entry name" value="ZINC FINGER PROTEIN 1"/>
    <property type="match status" value="1"/>
</dbReference>
<evidence type="ECO:0000256" key="8">
    <source>
        <dbReference type="PROSITE-ProRule" id="PRU00042"/>
    </source>
</evidence>
<comment type="subcellular location">
    <subcellularLocation>
        <location evidence="1">Nucleus</location>
    </subcellularLocation>
</comment>
<dbReference type="SUPFAM" id="SSF57667">
    <property type="entry name" value="beta-beta-alpha zinc fingers"/>
    <property type="match status" value="3"/>
</dbReference>
<evidence type="ECO:0000313" key="10">
    <source>
        <dbReference type="Ensembl" id="ENSCSAVP00000003413.1"/>
    </source>
</evidence>
<evidence type="ECO:0000259" key="9">
    <source>
        <dbReference type="PROSITE" id="PS50157"/>
    </source>
</evidence>
<evidence type="ECO:0000256" key="1">
    <source>
        <dbReference type="ARBA" id="ARBA00004123"/>
    </source>
</evidence>
<name>H2YDL5_CIOSA</name>
<dbReference type="HOGENOM" id="CLU_002678_42_0_1"/>
<keyword evidence="4 8" id="KW-0863">Zinc-finger</keyword>
<dbReference type="Pfam" id="PF13912">
    <property type="entry name" value="zf-C2H2_6"/>
    <property type="match status" value="1"/>
</dbReference>
<dbReference type="SMART" id="SM00355">
    <property type="entry name" value="ZnF_C2H2"/>
    <property type="match status" value="4"/>
</dbReference>
<keyword evidence="2" id="KW-0479">Metal-binding</keyword>
<evidence type="ECO:0000256" key="2">
    <source>
        <dbReference type="ARBA" id="ARBA00022723"/>
    </source>
</evidence>
<evidence type="ECO:0000256" key="3">
    <source>
        <dbReference type="ARBA" id="ARBA00022737"/>
    </source>
</evidence>
<dbReference type="GO" id="GO:0000978">
    <property type="term" value="F:RNA polymerase II cis-regulatory region sequence-specific DNA binding"/>
    <property type="evidence" value="ECO:0007669"/>
    <property type="project" value="TreeGrafter"/>
</dbReference>
<evidence type="ECO:0000256" key="6">
    <source>
        <dbReference type="ARBA" id="ARBA00023125"/>
    </source>
</evidence>
<keyword evidence="11" id="KW-1185">Reference proteome</keyword>
<dbReference type="GO" id="GO:0008270">
    <property type="term" value="F:zinc ion binding"/>
    <property type="evidence" value="ECO:0007669"/>
    <property type="project" value="UniProtKB-KW"/>
</dbReference>